<reference evidence="2 3" key="1">
    <citation type="submission" date="2015-03" db="EMBL/GenBank/DDBJ databases">
        <title>Genome assembly of Sandaracinus amylolyticus DSM 53668.</title>
        <authorList>
            <person name="Sharma G."/>
            <person name="Subramanian S."/>
        </authorList>
    </citation>
    <scope>NUCLEOTIDE SEQUENCE [LARGE SCALE GENOMIC DNA]</scope>
    <source>
        <strain evidence="2 3">DSM 53668</strain>
    </source>
</reference>
<name>A0A0F6W0U8_9BACT</name>
<gene>
    <name evidence="2" type="ORF">DB32_001710</name>
</gene>
<accession>A0A0F6W0U8</accession>
<dbReference type="EMBL" id="CP011125">
    <property type="protein sequence ID" value="AKF04561.1"/>
    <property type="molecule type" value="Genomic_DNA"/>
</dbReference>
<keyword evidence="3" id="KW-1185">Reference proteome</keyword>
<evidence type="ECO:0000313" key="3">
    <source>
        <dbReference type="Proteomes" id="UP000034883"/>
    </source>
</evidence>
<dbReference type="AlphaFoldDB" id="A0A0F6W0U8"/>
<dbReference type="GO" id="GO:0008237">
    <property type="term" value="F:metallopeptidase activity"/>
    <property type="evidence" value="ECO:0007669"/>
    <property type="project" value="InterPro"/>
</dbReference>
<feature type="region of interest" description="Disordered" evidence="1">
    <location>
        <begin position="1"/>
        <end position="26"/>
    </location>
</feature>
<organism evidence="2 3">
    <name type="scientific">Sandaracinus amylolyticus</name>
    <dbReference type="NCBI Taxonomy" id="927083"/>
    <lineage>
        <taxon>Bacteria</taxon>
        <taxon>Pseudomonadati</taxon>
        <taxon>Myxococcota</taxon>
        <taxon>Polyangia</taxon>
        <taxon>Polyangiales</taxon>
        <taxon>Sandaracinaceae</taxon>
        <taxon>Sandaracinus</taxon>
    </lineage>
</organism>
<dbReference type="STRING" id="927083.DB32_001710"/>
<protein>
    <submittedName>
        <fullName evidence="2">Uncharacterized protein</fullName>
    </submittedName>
</protein>
<evidence type="ECO:0000256" key="1">
    <source>
        <dbReference type="SAM" id="MobiDB-lite"/>
    </source>
</evidence>
<dbReference type="Gene3D" id="3.40.390.10">
    <property type="entry name" value="Collagenase (Catalytic Domain)"/>
    <property type="match status" value="1"/>
</dbReference>
<sequence length="704" mass="76002">MRKIARARLQGLSEARAPTRSAGRSRMRTWRSKGLLLGALVCLGCVASSEGASTEGASSEGASSSESLTFVAATSDGGLTGPGTITAPDEVECVEPEEGDPPSDWIAAAPLPPPDLRELVARGERGEAVLVGPAPARRRTVRLAESVQAQDEDGTITTRSALVVGGTRIVIGSTATRVTSTTRTLDPGRTPLDDVDVVRTVALEGTTRRIERVALAQRSTGIVLDELDLIADLDPCESEAFDDLDHVFPAEMPPVRFPPMSDCHQDECVTIKRSWIQAHHHVWMVHRAIEALNAASPGVRAQAWALRGERGDGTRLSARDSSFANWFGEYDADRFGAVRQAINHLWRTFSTGEHGLVTLRHRCPHQPQNGGNACFTAIGNPSAHHSVLGYVNYCPTYFDNGDLAQVETTIHEPLHHVFVELGGILRSIRDRHSHWHGNLCIADLQNGAQYGTAAAEHLAQYEADDGGDCSHRSKAVRNVSNYDGFIRHFGDAFWRGDMVRWPSWPPPPPPPEPTPQPPAPGSCTLGEEGCQCADAVYDDVPDGDSEIGMTCSDHDGEMSCAATEFGVQVVGICTRCEGFERAGGCECTDTEQCAPGLFCFGTDTHGIGGTGHCYPQDPPSWACLADCQRLFDDDHATCLQDHPTGGRCIDSLCSALEAEQCFQQGLVCRDGDCVDECDADQDCVELGYPSETFHCESNECRRAI</sequence>
<dbReference type="KEGG" id="samy:DB32_001710"/>
<evidence type="ECO:0000313" key="2">
    <source>
        <dbReference type="EMBL" id="AKF04561.1"/>
    </source>
</evidence>
<dbReference type="Proteomes" id="UP000034883">
    <property type="component" value="Chromosome"/>
</dbReference>
<dbReference type="SUPFAM" id="SSF55486">
    <property type="entry name" value="Metalloproteases ('zincins'), catalytic domain"/>
    <property type="match status" value="1"/>
</dbReference>
<dbReference type="InterPro" id="IPR024079">
    <property type="entry name" value="MetalloPept_cat_dom_sf"/>
</dbReference>
<proteinExistence type="predicted"/>